<dbReference type="Proteomes" id="UP000499080">
    <property type="component" value="Unassembled WGS sequence"/>
</dbReference>
<organism evidence="2 3">
    <name type="scientific">Araneus ventricosus</name>
    <name type="common">Orbweaver spider</name>
    <name type="synonym">Epeira ventricosa</name>
    <dbReference type="NCBI Taxonomy" id="182803"/>
    <lineage>
        <taxon>Eukaryota</taxon>
        <taxon>Metazoa</taxon>
        <taxon>Ecdysozoa</taxon>
        <taxon>Arthropoda</taxon>
        <taxon>Chelicerata</taxon>
        <taxon>Arachnida</taxon>
        <taxon>Araneae</taxon>
        <taxon>Araneomorphae</taxon>
        <taxon>Entelegynae</taxon>
        <taxon>Araneoidea</taxon>
        <taxon>Araneidae</taxon>
        <taxon>Araneus</taxon>
    </lineage>
</organism>
<dbReference type="AlphaFoldDB" id="A0A4Y2R8N9"/>
<accession>A0A4Y2R8N9</accession>
<reference evidence="2 3" key="1">
    <citation type="journal article" date="2019" name="Sci. Rep.">
        <title>Orb-weaving spider Araneus ventricosus genome elucidates the spidroin gene catalogue.</title>
        <authorList>
            <person name="Kono N."/>
            <person name="Nakamura H."/>
            <person name="Ohtoshi R."/>
            <person name="Moran D.A.P."/>
            <person name="Shinohara A."/>
            <person name="Yoshida Y."/>
            <person name="Fujiwara M."/>
            <person name="Mori M."/>
            <person name="Tomita M."/>
            <person name="Arakawa K."/>
        </authorList>
    </citation>
    <scope>NUCLEOTIDE SEQUENCE [LARGE SCALE GENOMIC DNA]</scope>
</reference>
<protein>
    <submittedName>
        <fullName evidence="2">Uncharacterized protein</fullName>
    </submittedName>
</protein>
<dbReference type="EMBL" id="BGPR01016169">
    <property type="protein sequence ID" value="GBN72083.1"/>
    <property type="molecule type" value="Genomic_DNA"/>
</dbReference>
<sequence>MKLAGKEALSTAETKSIHRSMELEQQKVQNLLTTPEPIHDVQLQLVGCEQEKDDEGKKRSLNISPTKPPKRIRTQVAVTVPVTTVDIAKRDSFATWALAKIGNNGYLTSCGLMKPTLQCMGTSTYSRRATSNPLEYIMHCIHPM</sequence>
<evidence type="ECO:0000313" key="1">
    <source>
        <dbReference type="EMBL" id="GBN72082.1"/>
    </source>
</evidence>
<gene>
    <name evidence="1" type="ORF">AVEN_224845_1</name>
    <name evidence="2" type="ORF">AVEN_74555_1</name>
</gene>
<proteinExistence type="predicted"/>
<evidence type="ECO:0000313" key="2">
    <source>
        <dbReference type="EMBL" id="GBN72083.1"/>
    </source>
</evidence>
<evidence type="ECO:0000313" key="3">
    <source>
        <dbReference type="Proteomes" id="UP000499080"/>
    </source>
</evidence>
<dbReference type="EMBL" id="BGPR01016168">
    <property type="protein sequence ID" value="GBN72082.1"/>
    <property type="molecule type" value="Genomic_DNA"/>
</dbReference>
<keyword evidence="3" id="KW-1185">Reference proteome</keyword>
<name>A0A4Y2R8N9_ARAVE</name>
<comment type="caution">
    <text evidence="2">The sequence shown here is derived from an EMBL/GenBank/DDBJ whole genome shotgun (WGS) entry which is preliminary data.</text>
</comment>